<feature type="compositionally biased region" description="Basic and acidic residues" evidence="1">
    <location>
        <begin position="30"/>
        <end position="44"/>
    </location>
</feature>
<dbReference type="OrthoDB" id="1225561at2759"/>
<feature type="compositionally biased region" description="Polar residues" evidence="1">
    <location>
        <begin position="45"/>
        <end position="59"/>
    </location>
</feature>
<organism evidence="2 3">
    <name type="scientific">Solanum commersonii</name>
    <name type="common">Commerson's wild potato</name>
    <name type="synonym">Commerson's nightshade</name>
    <dbReference type="NCBI Taxonomy" id="4109"/>
    <lineage>
        <taxon>Eukaryota</taxon>
        <taxon>Viridiplantae</taxon>
        <taxon>Streptophyta</taxon>
        <taxon>Embryophyta</taxon>
        <taxon>Tracheophyta</taxon>
        <taxon>Spermatophyta</taxon>
        <taxon>Magnoliopsida</taxon>
        <taxon>eudicotyledons</taxon>
        <taxon>Gunneridae</taxon>
        <taxon>Pentapetalae</taxon>
        <taxon>asterids</taxon>
        <taxon>lamiids</taxon>
        <taxon>Solanales</taxon>
        <taxon>Solanaceae</taxon>
        <taxon>Solanoideae</taxon>
        <taxon>Solaneae</taxon>
        <taxon>Solanum</taxon>
    </lineage>
</organism>
<comment type="caution">
    <text evidence="2">The sequence shown here is derived from an EMBL/GenBank/DDBJ whole genome shotgun (WGS) entry which is preliminary data.</text>
</comment>
<sequence>MEGREASKSGATIDNVDDNPGIGVSSISKHVHESTSEPTKEDVRTSLQQNDIVPSPSQAKRQKGCKTITNTIKARTIKTKNKCINRKPHKAKTIGSIDPFSRVYTPPLAQTEKTNKRNISKKRYTRNTWHGKAREEWMRKEMSESKQDTMNRTSDRGRRAKCIDIKYPSEEPGSFTCSCSFSAYNLNGSS</sequence>
<keyword evidence="3" id="KW-1185">Reference proteome</keyword>
<evidence type="ECO:0000313" key="3">
    <source>
        <dbReference type="Proteomes" id="UP000824120"/>
    </source>
</evidence>
<dbReference type="EMBL" id="JACXVP010000007">
    <property type="protein sequence ID" value="KAG5594645.1"/>
    <property type="molecule type" value="Genomic_DNA"/>
</dbReference>
<evidence type="ECO:0000256" key="1">
    <source>
        <dbReference type="SAM" id="MobiDB-lite"/>
    </source>
</evidence>
<name>A0A9J5Y351_SOLCO</name>
<dbReference type="AlphaFoldDB" id="A0A9J5Y351"/>
<dbReference type="Proteomes" id="UP000824120">
    <property type="component" value="Chromosome 7"/>
</dbReference>
<feature type="region of interest" description="Disordered" evidence="1">
    <location>
        <begin position="1"/>
        <end position="65"/>
    </location>
</feature>
<accession>A0A9J5Y351</accession>
<protein>
    <submittedName>
        <fullName evidence="2">Uncharacterized protein</fullName>
    </submittedName>
</protein>
<proteinExistence type="predicted"/>
<gene>
    <name evidence="2" type="ORF">H5410_035877</name>
</gene>
<reference evidence="2 3" key="1">
    <citation type="submission" date="2020-09" db="EMBL/GenBank/DDBJ databases">
        <title>De no assembly of potato wild relative species, Solanum commersonii.</title>
        <authorList>
            <person name="Cho K."/>
        </authorList>
    </citation>
    <scope>NUCLEOTIDE SEQUENCE [LARGE SCALE GENOMIC DNA]</scope>
    <source>
        <strain evidence="2">LZ3.2</strain>
        <tissue evidence="2">Leaf</tissue>
    </source>
</reference>
<evidence type="ECO:0000313" key="2">
    <source>
        <dbReference type="EMBL" id="KAG5594645.1"/>
    </source>
</evidence>